<keyword evidence="5 9" id="KW-0560">Oxidoreductase</keyword>
<dbReference type="GO" id="GO:0020037">
    <property type="term" value="F:heme binding"/>
    <property type="evidence" value="ECO:0007669"/>
    <property type="project" value="InterPro"/>
</dbReference>
<evidence type="ECO:0000256" key="2">
    <source>
        <dbReference type="ARBA" id="ARBA00010617"/>
    </source>
</evidence>
<dbReference type="InterPro" id="IPR001128">
    <property type="entry name" value="Cyt_P450"/>
</dbReference>
<dbReference type="GO" id="GO:0004497">
    <property type="term" value="F:monooxygenase activity"/>
    <property type="evidence" value="ECO:0007669"/>
    <property type="project" value="UniProtKB-KW"/>
</dbReference>
<dbReference type="EMBL" id="KQ085892">
    <property type="protein sequence ID" value="KLO18687.1"/>
    <property type="molecule type" value="Genomic_DNA"/>
</dbReference>
<keyword evidence="6 8" id="KW-0408">Iron</keyword>
<evidence type="ECO:0000256" key="6">
    <source>
        <dbReference type="ARBA" id="ARBA00023004"/>
    </source>
</evidence>
<dbReference type="InterPro" id="IPR047146">
    <property type="entry name" value="Cyt_P450_E_CYP52_fungi"/>
</dbReference>
<dbReference type="PANTHER" id="PTHR24287:SF1">
    <property type="entry name" value="P450, PUTATIVE (EUROFUNG)-RELATED"/>
    <property type="match status" value="1"/>
</dbReference>
<accession>A0A0H2S3Q8</accession>
<name>A0A0H2S3Q8_9AGAM</name>
<keyword evidence="3 8" id="KW-0349">Heme</keyword>
<keyword evidence="10" id="KW-1133">Transmembrane helix</keyword>
<gene>
    <name evidence="11" type="ORF">SCHPADRAFT_918935</name>
</gene>
<dbReference type="PANTHER" id="PTHR24287">
    <property type="entry name" value="P450, PUTATIVE (EUROFUNG)-RELATED"/>
    <property type="match status" value="1"/>
</dbReference>
<evidence type="ECO:0000313" key="12">
    <source>
        <dbReference type="Proteomes" id="UP000053477"/>
    </source>
</evidence>
<dbReference type="PROSITE" id="PS00086">
    <property type="entry name" value="CYTOCHROME_P450"/>
    <property type="match status" value="1"/>
</dbReference>
<evidence type="ECO:0000256" key="3">
    <source>
        <dbReference type="ARBA" id="ARBA00022617"/>
    </source>
</evidence>
<evidence type="ECO:0000256" key="5">
    <source>
        <dbReference type="ARBA" id="ARBA00023002"/>
    </source>
</evidence>
<keyword evidence="12" id="KW-1185">Reference proteome</keyword>
<organism evidence="11 12">
    <name type="scientific">Schizopora paradoxa</name>
    <dbReference type="NCBI Taxonomy" id="27342"/>
    <lineage>
        <taxon>Eukaryota</taxon>
        <taxon>Fungi</taxon>
        <taxon>Dikarya</taxon>
        <taxon>Basidiomycota</taxon>
        <taxon>Agaricomycotina</taxon>
        <taxon>Agaricomycetes</taxon>
        <taxon>Hymenochaetales</taxon>
        <taxon>Schizoporaceae</taxon>
        <taxon>Schizopora</taxon>
    </lineage>
</organism>
<dbReference type="InterPro" id="IPR002401">
    <property type="entry name" value="Cyt_P450_E_grp-I"/>
</dbReference>
<dbReference type="CDD" id="cd11063">
    <property type="entry name" value="CYP52"/>
    <property type="match status" value="1"/>
</dbReference>
<dbReference type="SUPFAM" id="SSF48264">
    <property type="entry name" value="Cytochrome P450"/>
    <property type="match status" value="1"/>
</dbReference>
<evidence type="ECO:0000256" key="1">
    <source>
        <dbReference type="ARBA" id="ARBA00001971"/>
    </source>
</evidence>
<feature type="binding site" description="axial binding residue" evidence="8">
    <location>
        <position position="526"/>
    </location>
    <ligand>
        <name>heme</name>
        <dbReference type="ChEBI" id="CHEBI:30413"/>
    </ligand>
    <ligandPart>
        <name>Fe</name>
        <dbReference type="ChEBI" id="CHEBI:18248"/>
    </ligandPart>
</feature>
<dbReference type="InterPro" id="IPR017972">
    <property type="entry name" value="Cyt_P450_CS"/>
</dbReference>
<evidence type="ECO:0000256" key="9">
    <source>
        <dbReference type="RuleBase" id="RU000461"/>
    </source>
</evidence>
<comment type="similarity">
    <text evidence="2 9">Belongs to the cytochrome P450 family.</text>
</comment>
<sequence length="607" mass="68535">MPPPPGVNFLLRAFLRLSLPVAGIYGLSHIVEKLRLGVRVPSAVVIGACFAINPLLLALKGAWTAYIQRREARGMGAVPIPVVRGEKRWPGNFDLLLFLMDAFEHGYPAEPFWEIAERVGHFFNLKILGQDQLFTTEPEHIKQVLATEFNNFEKGEEFNKSTISVLGTGVFNSDGDLWKFHRSMTRPFFSRDRISHFQLFERHADSAIGLMKQRICEGYALDVQDVFSRFTLDSASEFLFGACVDSLKSTELGLAYPHDAPAQLHSTKANSVSSADKAPARFSEAFSKAQKAISLRLRLGDNWPLWELFEDKTRGEMETVDAYLQPILQQALAKKGDIKKTAEDKDEIAEDETLLDHLATLTDDRKLLKDELLNIMIAGRDTTAATLTFAVYCLSENPGVLSRLREEILGKVGSARPPSYDDIKEMKFLRAVINETLRLYPVVPFNVRTSIKCTTFPSPIPGGRPFYVPARTNVAYSVFMTHRRKDLWGPDALEFDPDRFIDERLHKYLTPNPFIFVPFNAGPRICLGQQFAYNEVSFMLVRLLQSFSTIQLDTKSQPPDTRPPESWKNVGGRQAIERIFPKSHLSLYSHGGLWVRMEEASNEVETA</sequence>
<evidence type="ECO:0000256" key="8">
    <source>
        <dbReference type="PIRSR" id="PIRSR602401-1"/>
    </source>
</evidence>
<dbReference type="InterPro" id="IPR036396">
    <property type="entry name" value="Cyt_P450_sf"/>
</dbReference>
<evidence type="ECO:0000313" key="11">
    <source>
        <dbReference type="EMBL" id="KLO18687.1"/>
    </source>
</evidence>
<keyword evidence="10" id="KW-0812">Transmembrane</keyword>
<dbReference type="GO" id="GO:0016705">
    <property type="term" value="F:oxidoreductase activity, acting on paired donors, with incorporation or reduction of molecular oxygen"/>
    <property type="evidence" value="ECO:0007669"/>
    <property type="project" value="InterPro"/>
</dbReference>
<dbReference type="OrthoDB" id="1470350at2759"/>
<feature type="transmembrane region" description="Helical" evidence="10">
    <location>
        <begin position="43"/>
        <end position="63"/>
    </location>
</feature>
<evidence type="ECO:0000256" key="4">
    <source>
        <dbReference type="ARBA" id="ARBA00022723"/>
    </source>
</evidence>
<reference evidence="11 12" key="1">
    <citation type="submission" date="2015-04" db="EMBL/GenBank/DDBJ databases">
        <title>Complete genome sequence of Schizopora paradoxa KUC8140, a cosmopolitan wood degrader in East Asia.</title>
        <authorList>
            <consortium name="DOE Joint Genome Institute"/>
            <person name="Min B."/>
            <person name="Park H."/>
            <person name="Jang Y."/>
            <person name="Kim J.-J."/>
            <person name="Kim K.H."/>
            <person name="Pangilinan J."/>
            <person name="Lipzen A."/>
            <person name="Riley R."/>
            <person name="Grigoriev I.V."/>
            <person name="Spatafora J.W."/>
            <person name="Choi I.-G."/>
        </authorList>
    </citation>
    <scope>NUCLEOTIDE SEQUENCE [LARGE SCALE GENOMIC DNA]</scope>
    <source>
        <strain evidence="11 12">KUC8140</strain>
    </source>
</reference>
<evidence type="ECO:0000256" key="7">
    <source>
        <dbReference type="ARBA" id="ARBA00023033"/>
    </source>
</evidence>
<dbReference type="STRING" id="27342.A0A0H2S3Q8"/>
<dbReference type="GO" id="GO:0005506">
    <property type="term" value="F:iron ion binding"/>
    <property type="evidence" value="ECO:0007669"/>
    <property type="project" value="InterPro"/>
</dbReference>
<dbReference type="PRINTS" id="PR00463">
    <property type="entry name" value="EP450I"/>
</dbReference>
<keyword evidence="4 8" id="KW-0479">Metal-binding</keyword>
<dbReference type="Pfam" id="PF00067">
    <property type="entry name" value="p450"/>
    <property type="match status" value="1"/>
</dbReference>
<comment type="cofactor">
    <cofactor evidence="1 8">
        <name>heme</name>
        <dbReference type="ChEBI" id="CHEBI:30413"/>
    </cofactor>
</comment>
<dbReference type="Gene3D" id="1.10.630.10">
    <property type="entry name" value="Cytochrome P450"/>
    <property type="match status" value="1"/>
</dbReference>
<keyword evidence="7 9" id="KW-0503">Monooxygenase</keyword>
<keyword evidence="10" id="KW-0472">Membrane</keyword>
<dbReference type="Proteomes" id="UP000053477">
    <property type="component" value="Unassembled WGS sequence"/>
</dbReference>
<protein>
    <submittedName>
        <fullName evidence="11">Cytochrome P450</fullName>
    </submittedName>
</protein>
<feature type="transmembrane region" description="Helical" evidence="10">
    <location>
        <begin position="13"/>
        <end position="31"/>
    </location>
</feature>
<dbReference type="AlphaFoldDB" id="A0A0H2S3Q8"/>
<dbReference type="PRINTS" id="PR00385">
    <property type="entry name" value="P450"/>
</dbReference>
<dbReference type="InParanoid" id="A0A0H2S3Q8"/>
<evidence type="ECO:0000256" key="10">
    <source>
        <dbReference type="SAM" id="Phobius"/>
    </source>
</evidence>
<proteinExistence type="inferred from homology"/>